<protein>
    <submittedName>
        <fullName evidence="9">Acetylornithine deacetylase</fullName>
    </submittedName>
</protein>
<dbReference type="Gene3D" id="3.30.70.360">
    <property type="match status" value="1"/>
</dbReference>
<dbReference type="Pfam" id="PF01546">
    <property type="entry name" value="Peptidase_M20"/>
    <property type="match status" value="1"/>
</dbReference>
<dbReference type="InterPro" id="IPR011650">
    <property type="entry name" value="Peptidase_M20_dimer"/>
</dbReference>
<dbReference type="EMBL" id="BJUN01000014">
    <property type="protein sequence ID" value="GEK59448.1"/>
    <property type="molecule type" value="Genomic_DNA"/>
</dbReference>
<dbReference type="SUPFAM" id="SSF53187">
    <property type="entry name" value="Zn-dependent exopeptidases"/>
    <property type="match status" value="1"/>
</dbReference>
<dbReference type="PANTHER" id="PTHR43808:SF25">
    <property type="entry name" value="PEPTIDASE M20 DIMERISATION DOMAIN-CONTAINING PROTEIN"/>
    <property type="match status" value="1"/>
</dbReference>
<evidence type="ECO:0000256" key="5">
    <source>
        <dbReference type="ARBA" id="ARBA00022801"/>
    </source>
</evidence>
<dbReference type="InterPro" id="IPR036264">
    <property type="entry name" value="Bact_exopeptidase_dim_dom"/>
</dbReference>
<evidence type="ECO:0000313" key="10">
    <source>
        <dbReference type="Proteomes" id="UP000321051"/>
    </source>
</evidence>
<comment type="similarity">
    <text evidence="3">Belongs to the peptidase M20A family.</text>
</comment>
<dbReference type="STRING" id="1371.GCA_900166605_01169"/>
<evidence type="ECO:0000259" key="8">
    <source>
        <dbReference type="Pfam" id="PF07687"/>
    </source>
</evidence>
<evidence type="ECO:0000256" key="6">
    <source>
        <dbReference type="ARBA" id="ARBA00022833"/>
    </source>
</evidence>
<evidence type="ECO:0000256" key="4">
    <source>
        <dbReference type="ARBA" id="ARBA00022723"/>
    </source>
</evidence>
<dbReference type="NCBIfam" id="TIGR01910">
    <property type="entry name" value="DapE-ArgE"/>
    <property type="match status" value="1"/>
</dbReference>
<dbReference type="Gene3D" id="3.40.630.10">
    <property type="entry name" value="Zn peptidases"/>
    <property type="match status" value="2"/>
</dbReference>
<keyword evidence="6" id="KW-0862">Zinc</keyword>
<keyword evidence="4" id="KW-0479">Metal-binding</keyword>
<evidence type="ECO:0000256" key="7">
    <source>
        <dbReference type="ARBA" id="ARBA00023285"/>
    </source>
</evidence>
<comment type="cofactor">
    <cofactor evidence="1">
        <name>Co(2+)</name>
        <dbReference type="ChEBI" id="CHEBI:48828"/>
    </cofactor>
</comment>
<dbReference type="Proteomes" id="UP000321051">
    <property type="component" value="Unassembled WGS sequence"/>
</dbReference>
<dbReference type="PANTHER" id="PTHR43808">
    <property type="entry name" value="ACETYLORNITHINE DEACETYLASE"/>
    <property type="match status" value="1"/>
</dbReference>
<sequence length="376" mass="41713">MTSEKILRLLQELIQIPSVNPGLCPQEGYNEEKIAIYIVDWLTANDIKARLEYIEGSRPNVVAEVGEDDGPTLCLCAHLDTVSAMGMEIDPFDPRLEAGRVYGRGSCDMKAGIAAIMGAAVDIAEEGNINGKLIVALVCDEEYKSIGAEHFVSKYNADACIITEPTDMKLVAAHKGFLWGKVTTHGKSAHGSRWDLGQSAITKMGPIITALDQFDKSILRNKTHDLLGPASMHVSLIDGGTEISTYAATSEMHFERRTLPSEEYQHTTNEIESVIKDVEEWAHINWVFERKPSVCSLDDFIVQTASSSFQELIGEKPEVVGWDFWTDAAVFQQRDIPSINLGPIGYGLHEPVEWVEFDSMLQIQRVLVDTAKRFLK</sequence>
<organism evidence="9 10">
    <name type="scientific">Marinococcus halophilus</name>
    <dbReference type="NCBI Taxonomy" id="1371"/>
    <lineage>
        <taxon>Bacteria</taxon>
        <taxon>Bacillati</taxon>
        <taxon>Bacillota</taxon>
        <taxon>Bacilli</taxon>
        <taxon>Bacillales</taxon>
        <taxon>Bacillaceae</taxon>
        <taxon>Marinococcus</taxon>
    </lineage>
</organism>
<evidence type="ECO:0000256" key="3">
    <source>
        <dbReference type="ARBA" id="ARBA00006247"/>
    </source>
</evidence>
<dbReference type="InterPro" id="IPR010182">
    <property type="entry name" value="ArgE/DapE"/>
</dbReference>
<dbReference type="SUPFAM" id="SSF55031">
    <property type="entry name" value="Bacterial exopeptidase dimerisation domain"/>
    <property type="match status" value="1"/>
</dbReference>
<dbReference type="InterPro" id="IPR050072">
    <property type="entry name" value="Peptidase_M20A"/>
</dbReference>
<accession>A0A510Y7U2</accession>
<dbReference type="Pfam" id="PF07687">
    <property type="entry name" value="M20_dimer"/>
    <property type="match status" value="1"/>
</dbReference>
<evidence type="ECO:0000256" key="1">
    <source>
        <dbReference type="ARBA" id="ARBA00001941"/>
    </source>
</evidence>
<dbReference type="GO" id="GO:0016787">
    <property type="term" value="F:hydrolase activity"/>
    <property type="evidence" value="ECO:0007669"/>
    <property type="project" value="UniProtKB-KW"/>
</dbReference>
<evidence type="ECO:0000256" key="2">
    <source>
        <dbReference type="ARBA" id="ARBA00001947"/>
    </source>
</evidence>
<dbReference type="OrthoDB" id="9792335at2"/>
<dbReference type="InterPro" id="IPR002933">
    <property type="entry name" value="Peptidase_M20"/>
</dbReference>
<feature type="domain" description="Peptidase M20 dimerisation" evidence="8">
    <location>
        <begin position="173"/>
        <end position="280"/>
    </location>
</feature>
<dbReference type="GO" id="GO:0046872">
    <property type="term" value="F:metal ion binding"/>
    <property type="evidence" value="ECO:0007669"/>
    <property type="project" value="UniProtKB-KW"/>
</dbReference>
<keyword evidence="7" id="KW-0170">Cobalt</keyword>
<proteinExistence type="inferred from homology"/>
<comment type="cofactor">
    <cofactor evidence="2">
        <name>Zn(2+)</name>
        <dbReference type="ChEBI" id="CHEBI:29105"/>
    </cofactor>
</comment>
<reference evidence="9 10" key="1">
    <citation type="submission" date="2019-07" db="EMBL/GenBank/DDBJ databases">
        <title>Whole genome shotgun sequence of Marinococcus halophilus NBRC 102359.</title>
        <authorList>
            <person name="Hosoyama A."/>
            <person name="Uohara A."/>
            <person name="Ohji S."/>
            <person name="Ichikawa N."/>
        </authorList>
    </citation>
    <scope>NUCLEOTIDE SEQUENCE [LARGE SCALE GENOMIC DNA]</scope>
    <source>
        <strain evidence="9 10">NBRC 102359</strain>
    </source>
</reference>
<gene>
    <name evidence="9" type="ORF">MHA01_23530</name>
</gene>
<name>A0A510Y7U2_MARHA</name>
<dbReference type="AlphaFoldDB" id="A0A510Y7U2"/>
<keyword evidence="5" id="KW-0378">Hydrolase</keyword>
<comment type="caution">
    <text evidence="9">The sequence shown here is derived from an EMBL/GenBank/DDBJ whole genome shotgun (WGS) entry which is preliminary data.</text>
</comment>
<keyword evidence="10" id="KW-1185">Reference proteome</keyword>
<evidence type="ECO:0000313" key="9">
    <source>
        <dbReference type="EMBL" id="GEK59448.1"/>
    </source>
</evidence>
<dbReference type="RefSeq" id="WP_094908681.1">
    <property type="nucleotide sequence ID" value="NZ_BJUN01000014.1"/>
</dbReference>